<name>R7SG24_FOMME</name>
<organism evidence="2 3">
    <name type="scientific">Fomitiporia mediterranea (strain MF3/22)</name>
    <name type="common">Grapevine white-rot fungus</name>
    <dbReference type="NCBI Taxonomy" id="694068"/>
    <lineage>
        <taxon>Eukaryota</taxon>
        <taxon>Fungi</taxon>
        <taxon>Dikarya</taxon>
        <taxon>Basidiomycota</taxon>
        <taxon>Agaricomycotina</taxon>
        <taxon>Agaricomycetes</taxon>
        <taxon>Hymenochaetales</taxon>
        <taxon>Hymenochaetaceae</taxon>
        <taxon>Fomitiporia</taxon>
    </lineage>
</organism>
<keyword evidence="1" id="KW-0732">Signal</keyword>
<gene>
    <name evidence="2" type="ORF">FOMMEDRAFT_137555</name>
</gene>
<sequence length="207" mass="21813">MKSFAAQLVILASCLNVFALSVRSVPQAVANECSSAQEVSSSVISVNGLDIVRQVFDCPDGNFTSASVGSSNVRILNSRSLLEERSQSECTTPNPECQCGASVECGCFEENTAPSSSDCSSLLGSTPIIASLQGPTFSIPSNQVHALSLRTCTIAVVNLASTTTEYCWDDLSSSLNSVMSCMNEASFANAVCLALDQRFVSRLGRSQ</sequence>
<accession>R7SG24</accession>
<feature type="signal peptide" evidence="1">
    <location>
        <begin position="1"/>
        <end position="19"/>
    </location>
</feature>
<dbReference type="Proteomes" id="UP000053630">
    <property type="component" value="Unassembled WGS sequence"/>
</dbReference>
<evidence type="ECO:0000313" key="2">
    <source>
        <dbReference type="EMBL" id="EJC97663.1"/>
    </source>
</evidence>
<dbReference type="RefSeq" id="XP_007272081.1">
    <property type="nucleotide sequence ID" value="XM_007272019.1"/>
</dbReference>
<evidence type="ECO:0000256" key="1">
    <source>
        <dbReference type="SAM" id="SignalP"/>
    </source>
</evidence>
<dbReference type="GeneID" id="18672135"/>
<proteinExistence type="predicted"/>
<feature type="chain" id="PRO_5004455527" evidence="1">
    <location>
        <begin position="20"/>
        <end position="207"/>
    </location>
</feature>
<dbReference type="KEGG" id="fme:FOMMEDRAFT_137555"/>
<protein>
    <submittedName>
        <fullName evidence="2">Uncharacterized protein</fullName>
    </submittedName>
</protein>
<reference evidence="3" key="1">
    <citation type="journal article" date="2012" name="Science">
        <title>The Paleozoic origin of enzymatic lignin decomposition reconstructed from 31 fungal genomes.</title>
        <authorList>
            <person name="Floudas D."/>
            <person name="Binder M."/>
            <person name="Riley R."/>
            <person name="Barry K."/>
            <person name="Blanchette R.A."/>
            <person name="Henrissat B."/>
            <person name="Martinez A.T."/>
            <person name="Otillar R."/>
            <person name="Spatafora J.W."/>
            <person name="Yadav J.S."/>
            <person name="Aerts A."/>
            <person name="Benoit I."/>
            <person name="Boyd A."/>
            <person name="Carlson A."/>
            <person name="Copeland A."/>
            <person name="Coutinho P.M."/>
            <person name="de Vries R.P."/>
            <person name="Ferreira P."/>
            <person name="Findley K."/>
            <person name="Foster B."/>
            <person name="Gaskell J."/>
            <person name="Glotzer D."/>
            <person name="Gorecki P."/>
            <person name="Heitman J."/>
            <person name="Hesse C."/>
            <person name="Hori C."/>
            <person name="Igarashi K."/>
            <person name="Jurgens J.A."/>
            <person name="Kallen N."/>
            <person name="Kersten P."/>
            <person name="Kohler A."/>
            <person name="Kuees U."/>
            <person name="Kumar T.K.A."/>
            <person name="Kuo A."/>
            <person name="LaButti K."/>
            <person name="Larrondo L.F."/>
            <person name="Lindquist E."/>
            <person name="Ling A."/>
            <person name="Lombard V."/>
            <person name="Lucas S."/>
            <person name="Lundell T."/>
            <person name="Martin R."/>
            <person name="McLaughlin D.J."/>
            <person name="Morgenstern I."/>
            <person name="Morin E."/>
            <person name="Murat C."/>
            <person name="Nagy L.G."/>
            <person name="Nolan M."/>
            <person name="Ohm R.A."/>
            <person name="Patyshakuliyeva A."/>
            <person name="Rokas A."/>
            <person name="Ruiz-Duenas F.J."/>
            <person name="Sabat G."/>
            <person name="Salamov A."/>
            <person name="Samejima M."/>
            <person name="Schmutz J."/>
            <person name="Slot J.C."/>
            <person name="St John F."/>
            <person name="Stenlid J."/>
            <person name="Sun H."/>
            <person name="Sun S."/>
            <person name="Syed K."/>
            <person name="Tsang A."/>
            <person name="Wiebenga A."/>
            <person name="Young D."/>
            <person name="Pisabarro A."/>
            <person name="Eastwood D.C."/>
            <person name="Martin F."/>
            <person name="Cullen D."/>
            <person name="Grigoriev I.V."/>
            <person name="Hibbett D.S."/>
        </authorList>
    </citation>
    <scope>NUCLEOTIDE SEQUENCE [LARGE SCALE GENOMIC DNA]</scope>
    <source>
        <strain evidence="3">MF3/22</strain>
    </source>
</reference>
<dbReference type="AlphaFoldDB" id="R7SG24"/>
<dbReference type="EMBL" id="JH717986">
    <property type="protein sequence ID" value="EJC97663.1"/>
    <property type="molecule type" value="Genomic_DNA"/>
</dbReference>
<evidence type="ECO:0000313" key="3">
    <source>
        <dbReference type="Proteomes" id="UP000053630"/>
    </source>
</evidence>
<keyword evidence="3" id="KW-1185">Reference proteome</keyword>